<dbReference type="InterPro" id="IPR044537">
    <property type="entry name" value="Rip2-like"/>
</dbReference>
<feature type="domain" description="Peptidase M50" evidence="14">
    <location>
        <begin position="17"/>
        <end position="112"/>
    </location>
</feature>
<comment type="subcellular location">
    <subcellularLocation>
        <location evidence="2">Cell membrane</location>
        <topology evidence="2">Multi-pass membrane protein</topology>
    </subcellularLocation>
</comment>
<evidence type="ECO:0000256" key="9">
    <source>
        <dbReference type="ARBA" id="ARBA00022833"/>
    </source>
</evidence>
<feature type="domain" description="Peptidase M50" evidence="14">
    <location>
        <begin position="132"/>
        <end position="191"/>
    </location>
</feature>
<organism evidence="16 17">
    <name type="scientific">Amedibacillus dolichus</name>
    <dbReference type="NCBI Taxonomy" id="31971"/>
    <lineage>
        <taxon>Bacteria</taxon>
        <taxon>Bacillati</taxon>
        <taxon>Bacillota</taxon>
        <taxon>Erysipelotrichia</taxon>
        <taxon>Erysipelotrichales</taxon>
        <taxon>Erysipelotrichaceae</taxon>
        <taxon>Amedibacillus</taxon>
    </lineage>
</organism>
<evidence type="ECO:0000256" key="7">
    <source>
        <dbReference type="ARBA" id="ARBA00022723"/>
    </source>
</evidence>
<reference evidence="16 17" key="1">
    <citation type="submission" date="2018-08" db="EMBL/GenBank/DDBJ databases">
        <title>A genome reference for cultivated species of the human gut microbiota.</title>
        <authorList>
            <person name="Zou Y."/>
            <person name="Xue W."/>
            <person name="Luo G."/>
        </authorList>
    </citation>
    <scope>NUCLEOTIDE SEQUENCE [LARGE SCALE GENOMIC DNA]</scope>
    <source>
        <strain evidence="16 17">AF35-6BH</strain>
    </source>
</reference>
<comment type="similarity">
    <text evidence="3">Belongs to the peptidase M50B family.</text>
</comment>
<keyword evidence="10 13" id="KW-1133">Transmembrane helix</keyword>
<feature type="transmembrane region" description="Helical" evidence="13">
    <location>
        <begin position="181"/>
        <end position="200"/>
    </location>
</feature>
<dbReference type="InterPro" id="IPR008915">
    <property type="entry name" value="Peptidase_M50"/>
</dbReference>
<keyword evidence="4" id="KW-1003">Cell membrane</keyword>
<feature type="transmembrane region" description="Helical" evidence="13">
    <location>
        <begin position="93"/>
        <end position="116"/>
    </location>
</feature>
<evidence type="ECO:0000256" key="10">
    <source>
        <dbReference type="ARBA" id="ARBA00022989"/>
    </source>
</evidence>
<dbReference type="GO" id="GO:0006508">
    <property type="term" value="P:proteolysis"/>
    <property type="evidence" value="ECO:0007669"/>
    <property type="project" value="UniProtKB-KW"/>
</dbReference>
<evidence type="ECO:0000313" key="17">
    <source>
        <dbReference type="Proteomes" id="UP000284868"/>
    </source>
</evidence>
<dbReference type="OrthoDB" id="9800627at2"/>
<keyword evidence="6 13" id="KW-0812">Transmembrane</keyword>
<dbReference type="RefSeq" id="WP_004798358.1">
    <property type="nucleotide sequence ID" value="NZ_CABKNA010000005.1"/>
</dbReference>
<accession>A0A415P683</accession>
<name>A0A415P683_9FIRM</name>
<feature type="transmembrane region" description="Helical" evidence="13">
    <location>
        <begin position="128"/>
        <end position="152"/>
    </location>
</feature>
<comment type="caution">
    <text evidence="16">The sequence shown here is derived from an EMBL/GenBank/DDBJ whole genome shotgun (WGS) entry which is preliminary data.</text>
</comment>
<dbReference type="GO" id="GO:0008237">
    <property type="term" value="F:metallopeptidase activity"/>
    <property type="evidence" value="ECO:0007669"/>
    <property type="project" value="UniProtKB-KW"/>
</dbReference>
<evidence type="ECO:0000256" key="1">
    <source>
        <dbReference type="ARBA" id="ARBA00001947"/>
    </source>
</evidence>
<evidence type="ECO:0000256" key="3">
    <source>
        <dbReference type="ARBA" id="ARBA00007931"/>
    </source>
</evidence>
<feature type="transmembrane region" description="Helical" evidence="13">
    <location>
        <begin position="13"/>
        <end position="36"/>
    </location>
</feature>
<comment type="cofactor">
    <cofactor evidence="1">
        <name>Zn(2+)</name>
        <dbReference type="ChEBI" id="CHEBI:29105"/>
    </cofactor>
</comment>
<protein>
    <submittedName>
        <fullName evidence="16">Site-2 protease family protein</fullName>
    </submittedName>
</protein>
<dbReference type="PANTHER" id="PTHR35864:SF1">
    <property type="entry name" value="ZINC METALLOPROTEASE YWHC-RELATED"/>
    <property type="match status" value="1"/>
</dbReference>
<dbReference type="EMBL" id="JAGZMZ010000028">
    <property type="protein sequence ID" value="MBS4884897.1"/>
    <property type="molecule type" value="Genomic_DNA"/>
</dbReference>
<evidence type="ECO:0000256" key="12">
    <source>
        <dbReference type="ARBA" id="ARBA00023136"/>
    </source>
</evidence>
<gene>
    <name evidence="16" type="ORF">DWZ83_08580</name>
    <name evidence="15" type="ORF">KHZ85_09060</name>
</gene>
<keyword evidence="7" id="KW-0479">Metal-binding</keyword>
<dbReference type="Proteomes" id="UP000284868">
    <property type="component" value="Unassembled WGS sequence"/>
</dbReference>
<keyword evidence="8" id="KW-0378">Hydrolase</keyword>
<dbReference type="Pfam" id="PF02163">
    <property type="entry name" value="Peptidase_M50"/>
    <property type="match status" value="2"/>
</dbReference>
<evidence type="ECO:0000256" key="5">
    <source>
        <dbReference type="ARBA" id="ARBA00022670"/>
    </source>
</evidence>
<evidence type="ECO:0000256" key="6">
    <source>
        <dbReference type="ARBA" id="ARBA00022692"/>
    </source>
</evidence>
<sequence length="220" mass="24981">MFHFNLQQFLSDLIYILPAVVISLSVHEAAHAFVSYKMGDITQNSAGRMTLNPLKHLDPFGTICLLFFGFGWAKPVQVNPYFYRNKKEGMMWTALAGPFANFILAFLSIMGYCLILRFYPQGVLSSTIINYIFQMLVILAQMNIGLAVFNLIPIPPLDGSKILAGILSEENYFKLMRYENYFMYLVFFLLALGVLDGPLIHARGIIMEAFTSFWTMLLGL</sequence>
<keyword evidence="11" id="KW-0482">Metalloprotease</keyword>
<evidence type="ECO:0000313" key="16">
    <source>
        <dbReference type="EMBL" id="RHM08222.1"/>
    </source>
</evidence>
<dbReference type="PANTHER" id="PTHR35864">
    <property type="entry name" value="ZINC METALLOPROTEASE MJ0611-RELATED"/>
    <property type="match status" value="1"/>
</dbReference>
<keyword evidence="9" id="KW-0862">Zinc</keyword>
<dbReference type="EMBL" id="QRPK01000054">
    <property type="protein sequence ID" value="RHM08222.1"/>
    <property type="molecule type" value="Genomic_DNA"/>
</dbReference>
<keyword evidence="12 13" id="KW-0472">Membrane</keyword>
<evidence type="ECO:0000256" key="2">
    <source>
        <dbReference type="ARBA" id="ARBA00004651"/>
    </source>
</evidence>
<evidence type="ECO:0000256" key="4">
    <source>
        <dbReference type="ARBA" id="ARBA00022475"/>
    </source>
</evidence>
<feature type="transmembrane region" description="Helical" evidence="13">
    <location>
        <begin position="57"/>
        <end position="73"/>
    </location>
</feature>
<reference evidence="15" key="2">
    <citation type="submission" date="2021-02" db="EMBL/GenBank/DDBJ databases">
        <title>Infant gut strain persistence is associated with maternal origin, phylogeny, and functional potential including surface adhesion and iron acquisition.</title>
        <authorList>
            <person name="Lou Y.C."/>
        </authorList>
    </citation>
    <scope>NUCLEOTIDE SEQUENCE</scope>
    <source>
        <strain evidence="15">L3_108_103G1_dasL3_108_103G1_concoct_2</strain>
    </source>
</reference>
<dbReference type="GO" id="GO:0005886">
    <property type="term" value="C:plasma membrane"/>
    <property type="evidence" value="ECO:0007669"/>
    <property type="project" value="UniProtKB-SubCell"/>
</dbReference>
<keyword evidence="5 16" id="KW-0645">Protease</keyword>
<dbReference type="Proteomes" id="UP000753219">
    <property type="component" value="Unassembled WGS sequence"/>
</dbReference>
<evidence type="ECO:0000256" key="8">
    <source>
        <dbReference type="ARBA" id="ARBA00022801"/>
    </source>
</evidence>
<keyword evidence="17" id="KW-1185">Reference proteome</keyword>
<evidence type="ECO:0000259" key="14">
    <source>
        <dbReference type="Pfam" id="PF02163"/>
    </source>
</evidence>
<evidence type="ECO:0000256" key="11">
    <source>
        <dbReference type="ARBA" id="ARBA00023049"/>
    </source>
</evidence>
<dbReference type="GeneID" id="92792914"/>
<proteinExistence type="inferred from homology"/>
<evidence type="ECO:0000256" key="13">
    <source>
        <dbReference type="SAM" id="Phobius"/>
    </source>
</evidence>
<dbReference type="CDD" id="cd06158">
    <property type="entry name" value="S2P-M50_like_1"/>
    <property type="match status" value="1"/>
</dbReference>
<dbReference type="AlphaFoldDB" id="A0A415P683"/>
<evidence type="ECO:0000313" key="15">
    <source>
        <dbReference type="EMBL" id="MBS4884897.1"/>
    </source>
</evidence>
<dbReference type="GO" id="GO:0046872">
    <property type="term" value="F:metal ion binding"/>
    <property type="evidence" value="ECO:0007669"/>
    <property type="project" value="UniProtKB-KW"/>
</dbReference>
<dbReference type="InterPro" id="IPR052348">
    <property type="entry name" value="Metallopeptidase_M50B"/>
</dbReference>